<evidence type="ECO:0000313" key="5">
    <source>
        <dbReference type="Proteomes" id="UP000178666"/>
    </source>
</evidence>
<accession>A0ABM6FKM3</accession>
<dbReference type="EMBL" id="CP015970">
    <property type="protein sequence ID" value="AOZ46709.1"/>
    <property type="molecule type" value="Genomic_DNA"/>
</dbReference>
<keyword evidence="5" id="KW-1185">Reference proteome</keyword>
<feature type="region of interest" description="Disordered" evidence="1">
    <location>
        <begin position="1"/>
        <end position="129"/>
    </location>
</feature>
<reference evidence="4 5" key="1">
    <citation type="journal article" date="2016" name="Plant Dis.">
        <title>Improved production of propionic acid using genome shuffling.</title>
        <authorList>
            <person name="Luna-Flores C.H."/>
            <person name="Palfreyman R.W."/>
            <person name="Kromer J.O."/>
            <person name="Nielsen L.K."/>
            <person name="Marcellin E."/>
        </authorList>
    </citation>
    <scope>NUCLEOTIDE SEQUENCE [LARGE SCALE GENOMIC DNA]</scope>
    <source>
        <strain evidence="4 5">F3E8</strain>
    </source>
</reference>
<feature type="transmembrane region" description="Helical" evidence="2">
    <location>
        <begin position="132"/>
        <end position="153"/>
    </location>
</feature>
<dbReference type="Pfam" id="PF25302">
    <property type="entry name" value="NADase_transloc"/>
    <property type="match status" value="1"/>
</dbReference>
<feature type="domain" description="NAD glycohydrolase translocation F5/8 type C" evidence="3">
    <location>
        <begin position="206"/>
        <end position="304"/>
    </location>
</feature>
<evidence type="ECO:0000256" key="2">
    <source>
        <dbReference type="SAM" id="Phobius"/>
    </source>
</evidence>
<evidence type="ECO:0000256" key="1">
    <source>
        <dbReference type="SAM" id="MobiDB-lite"/>
    </source>
</evidence>
<dbReference type="Proteomes" id="UP000178666">
    <property type="component" value="Chromosome"/>
</dbReference>
<organism evidence="4 5">
    <name type="scientific">Acidipropionibacterium acidipropionici</name>
    <dbReference type="NCBI Taxonomy" id="1748"/>
    <lineage>
        <taxon>Bacteria</taxon>
        <taxon>Bacillati</taxon>
        <taxon>Actinomycetota</taxon>
        <taxon>Actinomycetes</taxon>
        <taxon>Propionibacteriales</taxon>
        <taxon>Propionibacteriaceae</taxon>
        <taxon>Acidipropionibacterium</taxon>
    </lineage>
</organism>
<protein>
    <recommendedName>
        <fullName evidence="3">NAD glycohydrolase translocation F5/8 type C domain-containing protein</fullName>
    </recommendedName>
</protein>
<dbReference type="InterPro" id="IPR057561">
    <property type="entry name" value="NADase_transloc"/>
</dbReference>
<proteinExistence type="predicted"/>
<evidence type="ECO:0000313" key="4">
    <source>
        <dbReference type="EMBL" id="AOZ46709.1"/>
    </source>
</evidence>
<feature type="compositionally biased region" description="Basic and acidic residues" evidence="1">
    <location>
        <begin position="33"/>
        <end position="67"/>
    </location>
</feature>
<gene>
    <name evidence="4" type="ORF">A8L58_08320</name>
</gene>
<name>A0ABM6FKM3_9ACTN</name>
<evidence type="ECO:0000259" key="3">
    <source>
        <dbReference type="Pfam" id="PF25302"/>
    </source>
</evidence>
<keyword evidence="2" id="KW-0812">Transmembrane</keyword>
<feature type="compositionally biased region" description="Basic residues" evidence="1">
    <location>
        <begin position="1"/>
        <end position="10"/>
    </location>
</feature>
<sequence>MRSARRRRAVLGRSDPSHGHRYTRRVPTDLPDEWFRPSRSEEDGAREQDRLAEKVRSDSDGAPDRRSSSPSTPGAPERPQETTDPSARTLDPESTGRLSLGGFDDEGPSVVVGHAPGMRSKGRREGGRGPRWPLLILGIALALVIGLILGSLARSARSSDSHISPVGNSIAAPRVTAAQPWSGSTRVVRDVRADASCVAAPALDESGRQVRYPASNAVDRNPATAWRCDGEGISQRLIFQVPAGTRLVGVGVINGYAKRSGDRDLYAEYRRVLKVRWTLPDGSWFTQDLTDGNRSIQALKISPHGVRGPVTMTILGSSAPGMPDEGSRDAILLSEVQLYTSS</sequence>
<keyword evidence="2" id="KW-1133">Transmembrane helix</keyword>
<keyword evidence="2" id="KW-0472">Membrane</keyword>
<dbReference type="NCBIfam" id="NF047619">
    <property type="entry name" value="NADase_discoid"/>
    <property type="match status" value="1"/>
</dbReference>